<dbReference type="GO" id="GO:0008017">
    <property type="term" value="F:microtubule binding"/>
    <property type="evidence" value="ECO:0007669"/>
    <property type="project" value="InterPro"/>
</dbReference>
<dbReference type="GO" id="GO:0016787">
    <property type="term" value="F:hydrolase activity"/>
    <property type="evidence" value="ECO:0007669"/>
    <property type="project" value="UniProtKB-KW"/>
</dbReference>
<dbReference type="Gene3D" id="3.40.850.10">
    <property type="entry name" value="Kinesin motor domain"/>
    <property type="match status" value="1"/>
</dbReference>
<dbReference type="GO" id="GO:0005524">
    <property type="term" value="F:ATP binding"/>
    <property type="evidence" value="ECO:0007669"/>
    <property type="project" value="UniProtKB-KW"/>
</dbReference>
<dbReference type="Proteomes" id="UP000035682">
    <property type="component" value="Unplaced"/>
</dbReference>
<keyword evidence="1" id="KW-0547">Nucleotide-binding</keyword>
<sequence length="74" mass="8473">MDESSTSNERLKISRNKEGKVEVKRLLKKNVENNPTAFKIFNSGINKRCIGATDLNAESSRFHIIFSLYLTQIK</sequence>
<evidence type="ECO:0000313" key="8">
    <source>
        <dbReference type="WormBase" id="SRAE_0000058700"/>
    </source>
</evidence>
<gene>
    <name evidence="5 7 8" type="ORF">SRAE_0000058700</name>
</gene>
<evidence type="ECO:0000313" key="7">
    <source>
        <dbReference type="WBParaSite" id="SRAE_0000058700.1"/>
    </source>
</evidence>
<dbReference type="EMBL" id="LN609408">
    <property type="protein sequence ID" value="CEF61463.1"/>
    <property type="molecule type" value="Genomic_DNA"/>
</dbReference>
<reference evidence="5" key="2">
    <citation type="submission" date="2014-09" db="EMBL/GenBank/DDBJ databases">
        <authorList>
            <person name="Aslett A.Martin."/>
        </authorList>
    </citation>
    <scope>NUCLEOTIDE SEQUENCE</scope>
    <source>
        <strain evidence="5">ED321 Heterogonic</strain>
    </source>
</reference>
<dbReference type="GO" id="GO:0007018">
    <property type="term" value="P:microtubule-based movement"/>
    <property type="evidence" value="ECO:0007669"/>
    <property type="project" value="InterPro"/>
</dbReference>
<evidence type="ECO:0000256" key="2">
    <source>
        <dbReference type="ARBA" id="ARBA00022840"/>
    </source>
</evidence>
<comment type="caution">
    <text evidence="3">Lacks conserved residue(s) required for the propagation of feature annotation.</text>
</comment>
<reference evidence="6" key="1">
    <citation type="submission" date="2014-09" db="EMBL/GenBank/DDBJ databases">
        <authorList>
            <person name="Martin A.A."/>
        </authorList>
    </citation>
    <scope>NUCLEOTIDE SEQUENCE</scope>
    <source>
        <strain evidence="6">ED321</strain>
    </source>
</reference>
<dbReference type="CTD" id="36373831"/>
<evidence type="ECO:0000256" key="1">
    <source>
        <dbReference type="ARBA" id="ARBA00022741"/>
    </source>
</evidence>
<keyword evidence="2" id="KW-0067">ATP-binding</keyword>
<name>A0A090MT19_STRRB</name>
<proteinExistence type="inferred from homology"/>
<evidence type="ECO:0000313" key="5">
    <source>
        <dbReference type="EMBL" id="CEF61463.1"/>
    </source>
</evidence>
<evidence type="ECO:0000259" key="4">
    <source>
        <dbReference type="PROSITE" id="PS50067"/>
    </source>
</evidence>
<keyword evidence="6" id="KW-1185">Reference proteome</keyword>
<accession>A0A090MT19</accession>
<dbReference type="WormBase" id="SRAE_0000058700">
    <property type="protein sequence ID" value="SRP09422"/>
    <property type="gene ID" value="WBGene00256333"/>
</dbReference>
<dbReference type="InterPro" id="IPR036961">
    <property type="entry name" value="Kinesin_motor_dom_sf"/>
</dbReference>
<evidence type="ECO:0000256" key="3">
    <source>
        <dbReference type="PROSITE-ProRule" id="PRU00283"/>
    </source>
</evidence>
<dbReference type="SUPFAM" id="SSF52540">
    <property type="entry name" value="P-loop containing nucleoside triphosphate hydrolases"/>
    <property type="match status" value="1"/>
</dbReference>
<dbReference type="GO" id="GO:0003777">
    <property type="term" value="F:microtubule motor activity"/>
    <property type="evidence" value="ECO:0007669"/>
    <property type="project" value="InterPro"/>
</dbReference>
<dbReference type="PROSITE" id="PS50067">
    <property type="entry name" value="KINESIN_MOTOR_2"/>
    <property type="match status" value="1"/>
</dbReference>
<protein>
    <submittedName>
        <fullName evidence="5">Kinesin, motor domain and P-loop containing nucleoside triphosphate hydrolase domain-containing protein</fullName>
    </submittedName>
</protein>
<keyword evidence="5" id="KW-0378">Hydrolase</keyword>
<evidence type="ECO:0000313" key="6">
    <source>
        <dbReference type="Proteomes" id="UP000035682"/>
    </source>
</evidence>
<dbReference type="InterPro" id="IPR001752">
    <property type="entry name" value="Kinesin_motor_dom"/>
</dbReference>
<comment type="similarity">
    <text evidence="3">Belongs to the TRAFAC class myosin-kinesin ATPase superfamily. Kinesin family.</text>
</comment>
<dbReference type="AlphaFoldDB" id="A0A090MT19"/>
<dbReference type="GeneID" id="36373831"/>
<dbReference type="OrthoDB" id="3176171at2759"/>
<dbReference type="WBParaSite" id="SRAE_0000058700.1">
    <property type="protein sequence ID" value="SRAE_0000058700.1"/>
    <property type="gene ID" value="WBGene00256333"/>
</dbReference>
<dbReference type="Pfam" id="PF00225">
    <property type="entry name" value="Kinesin"/>
    <property type="match status" value="1"/>
</dbReference>
<dbReference type="RefSeq" id="XP_024500672.1">
    <property type="nucleotide sequence ID" value="XM_024646496.1"/>
</dbReference>
<feature type="domain" description="Kinesin motor" evidence="4">
    <location>
        <begin position="1"/>
        <end position="74"/>
    </location>
</feature>
<reference evidence="7" key="3">
    <citation type="submission" date="2020-12" db="UniProtKB">
        <authorList>
            <consortium name="WormBaseParasite"/>
        </authorList>
    </citation>
    <scope>IDENTIFICATION</scope>
</reference>
<dbReference type="InterPro" id="IPR027417">
    <property type="entry name" value="P-loop_NTPase"/>
</dbReference>
<organism evidence="5">
    <name type="scientific">Strongyloides ratti</name>
    <name type="common">Parasitic roundworm</name>
    <dbReference type="NCBI Taxonomy" id="34506"/>
    <lineage>
        <taxon>Eukaryota</taxon>
        <taxon>Metazoa</taxon>
        <taxon>Ecdysozoa</taxon>
        <taxon>Nematoda</taxon>
        <taxon>Chromadorea</taxon>
        <taxon>Rhabditida</taxon>
        <taxon>Tylenchina</taxon>
        <taxon>Panagrolaimomorpha</taxon>
        <taxon>Strongyloidoidea</taxon>
        <taxon>Strongyloididae</taxon>
        <taxon>Strongyloides</taxon>
    </lineage>
</organism>